<dbReference type="OrthoDB" id="107110at2759"/>
<dbReference type="AlphaFoldDB" id="A0A165CRG9"/>
<keyword evidence="3" id="KW-1185">Reference proteome</keyword>
<dbReference type="RefSeq" id="XP_040761036.1">
    <property type="nucleotide sequence ID" value="XM_040905844.1"/>
</dbReference>
<name>A0A165CRG9_9APHY</name>
<feature type="compositionally biased region" description="Acidic residues" evidence="1">
    <location>
        <begin position="1002"/>
        <end position="1019"/>
    </location>
</feature>
<evidence type="ECO:0000313" key="2">
    <source>
        <dbReference type="EMBL" id="KZT03296.1"/>
    </source>
</evidence>
<dbReference type="InParanoid" id="A0A165CRG9"/>
<feature type="compositionally biased region" description="Basic and acidic residues" evidence="1">
    <location>
        <begin position="34"/>
        <end position="43"/>
    </location>
</feature>
<dbReference type="Proteomes" id="UP000076871">
    <property type="component" value="Unassembled WGS sequence"/>
</dbReference>
<dbReference type="STRING" id="1314785.A0A165CRG9"/>
<feature type="region of interest" description="Disordered" evidence="1">
    <location>
        <begin position="1002"/>
        <end position="1024"/>
    </location>
</feature>
<evidence type="ECO:0000256" key="1">
    <source>
        <dbReference type="SAM" id="MobiDB-lite"/>
    </source>
</evidence>
<evidence type="ECO:0000313" key="3">
    <source>
        <dbReference type="Proteomes" id="UP000076871"/>
    </source>
</evidence>
<accession>A0A165CRG9</accession>
<feature type="region of interest" description="Disordered" evidence="1">
    <location>
        <begin position="1"/>
        <end position="43"/>
    </location>
</feature>
<feature type="compositionally biased region" description="Low complexity" evidence="1">
    <location>
        <begin position="8"/>
        <end position="22"/>
    </location>
</feature>
<dbReference type="EMBL" id="KV427645">
    <property type="protein sequence ID" value="KZT03296.1"/>
    <property type="molecule type" value="Genomic_DNA"/>
</dbReference>
<reference evidence="2 3" key="1">
    <citation type="journal article" date="2016" name="Mol. Biol. Evol.">
        <title>Comparative Genomics of Early-Diverging Mushroom-Forming Fungi Provides Insights into the Origins of Lignocellulose Decay Capabilities.</title>
        <authorList>
            <person name="Nagy L.G."/>
            <person name="Riley R."/>
            <person name="Tritt A."/>
            <person name="Adam C."/>
            <person name="Daum C."/>
            <person name="Floudas D."/>
            <person name="Sun H."/>
            <person name="Yadav J.S."/>
            <person name="Pangilinan J."/>
            <person name="Larsson K.H."/>
            <person name="Matsuura K."/>
            <person name="Barry K."/>
            <person name="Labutti K."/>
            <person name="Kuo R."/>
            <person name="Ohm R.A."/>
            <person name="Bhattacharya S.S."/>
            <person name="Shirouzu T."/>
            <person name="Yoshinaga Y."/>
            <person name="Martin F.M."/>
            <person name="Grigoriev I.V."/>
            <person name="Hibbett D.S."/>
        </authorList>
    </citation>
    <scope>NUCLEOTIDE SEQUENCE [LARGE SCALE GENOMIC DNA]</scope>
    <source>
        <strain evidence="2 3">93-53</strain>
    </source>
</reference>
<dbReference type="PANTHER" id="PTHR33266:SF1">
    <property type="entry name" value="F-BOX DOMAIN-CONTAINING PROTEIN"/>
    <property type="match status" value="1"/>
</dbReference>
<sequence>MSGHIAMKRPSSPSPAKSGSAKVPRGPLLLEVGEDPHTPEEHRNLDSKCMSWFKMVHWDPDCLKRSEPDYVSLNSMILQKILQGSKCHIDPQIKETPLDDSPKCAEYLAGEHGDALRALLLESYNKKDFSKLRCLKLFQIPSQGMSAVITDGQSKATKIAWKKPFIGTSHQTLLDSIKEMNRDRSKESSYSNYLAIIQSSGTGKSRTVDELAKLIFTIPFNVRTGTPSMVMKDDEDGGFPYPFADHQVHDYLVKTEFQSSYECTIAAFLIFFQHLFNKINDTLTTNEATILDALKKPDSSATLATWWRDALEEVTDGQSFRECLYGDTLKDCKQLPSGKDFEDDPGLLNMRSSKTKLAGEELIRTIDRIESKAGATIDDGSLRIIVYFDEAHTLTNAVVHIKDAPSRTRYQALCSAINHLRDLPLFAITLSTNSKLSAFSPPKKAHPSSRVQDVKEDPLQAPYTELMFDCLTDGRPFLRPGELTLEQVCETQFICKFGRPLWHAMYNAGPDEAKTGLIDIAMSKLAGSSDPTTFNLSYPYNNGIVAALSTRLLVDFEPSREIARQFEAQLVEGHMRIAYSIPKHREYFRSGYPSEPVLAEAAARIVHEHRLPMAVVLEHYIRQGLMSKGERGELVMRLLLIEAFDKATRKRYPNSAPMAFNHPIHLFNFLEALFGSEHLLRIKKTIPDNRPEGVAFEKAFEDAYVHFTHFGKNENESISNTHGAWAALVRGMAIQCSTNQDGIDCIIPVTFGVDSKLSERTVTGILIQVKNREKRQTIVIDEKSLNRKRGFFPKRPIAEDDRPYIAIAMQFGVTLTEWKRNFSVTRKPYSSPSDFVHGPEIPGRNALPDIAEAPAVVQAQGQSHPGVASQGTQLPTGRGKGRGHPRYAITVIGCTPSVYASMEDERKPMNARDVYAFLLGGRGLYDEHPRQSEANLSYLRRFKPGWRRGKDYFDWTGSKFLCGEGDDDLMQFSQRSQDSDGDAQMVDAQEDTSAILLGEEAVEPMLEPDDDRPQDDSQDIDAPSQVALQGLGLMNMAGPSQ</sequence>
<dbReference type="PANTHER" id="PTHR33266">
    <property type="entry name" value="CHROMOSOME 15, WHOLE GENOME SHOTGUN SEQUENCE"/>
    <property type="match status" value="1"/>
</dbReference>
<dbReference type="GeneID" id="63822873"/>
<organism evidence="2 3">
    <name type="scientific">Laetiporus sulphureus 93-53</name>
    <dbReference type="NCBI Taxonomy" id="1314785"/>
    <lineage>
        <taxon>Eukaryota</taxon>
        <taxon>Fungi</taxon>
        <taxon>Dikarya</taxon>
        <taxon>Basidiomycota</taxon>
        <taxon>Agaricomycotina</taxon>
        <taxon>Agaricomycetes</taxon>
        <taxon>Polyporales</taxon>
        <taxon>Laetiporus</taxon>
    </lineage>
</organism>
<protein>
    <submittedName>
        <fullName evidence="2">Uncharacterized protein</fullName>
    </submittedName>
</protein>
<gene>
    <name evidence="2" type="ORF">LAESUDRAFT_684107</name>
</gene>
<feature type="region of interest" description="Disordered" evidence="1">
    <location>
        <begin position="861"/>
        <end position="882"/>
    </location>
</feature>
<feature type="compositionally biased region" description="Polar residues" evidence="1">
    <location>
        <begin position="861"/>
        <end position="875"/>
    </location>
</feature>
<proteinExistence type="predicted"/>